<accession>A0A5B7GZQ5</accession>
<proteinExistence type="predicted"/>
<organism evidence="2 3">
    <name type="scientific">Portunus trituberculatus</name>
    <name type="common">Swimming crab</name>
    <name type="synonym">Neptunus trituberculatus</name>
    <dbReference type="NCBI Taxonomy" id="210409"/>
    <lineage>
        <taxon>Eukaryota</taxon>
        <taxon>Metazoa</taxon>
        <taxon>Ecdysozoa</taxon>
        <taxon>Arthropoda</taxon>
        <taxon>Crustacea</taxon>
        <taxon>Multicrustacea</taxon>
        <taxon>Malacostraca</taxon>
        <taxon>Eumalacostraca</taxon>
        <taxon>Eucarida</taxon>
        <taxon>Decapoda</taxon>
        <taxon>Pleocyemata</taxon>
        <taxon>Brachyura</taxon>
        <taxon>Eubrachyura</taxon>
        <taxon>Portunoidea</taxon>
        <taxon>Portunidae</taxon>
        <taxon>Portuninae</taxon>
        <taxon>Portunus</taxon>
    </lineage>
</organism>
<evidence type="ECO:0000256" key="1">
    <source>
        <dbReference type="SAM" id="MobiDB-lite"/>
    </source>
</evidence>
<feature type="compositionally biased region" description="Acidic residues" evidence="1">
    <location>
        <begin position="19"/>
        <end position="30"/>
    </location>
</feature>
<reference evidence="2 3" key="1">
    <citation type="submission" date="2019-05" db="EMBL/GenBank/DDBJ databases">
        <title>Another draft genome of Portunus trituberculatus and its Hox gene families provides insights of decapod evolution.</title>
        <authorList>
            <person name="Jeong J.-H."/>
            <person name="Song I."/>
            <person name="Kim S."/>
            <person name="Choi T."/>
            <person name="Kim D."/>
            <person name="Ryu S."/>
            <person name="Kim W."/>
        </authorList>
    </citation>
    <scope>NUCLEOTIDE SEQUENCE [LARGE SCALE GENOMIC DNA]</scope>
    <source>
        <tissue evidence="2">Muscle</tissue>
    </source>
</reference>
<dbReference type="OrthoDB" id="8049557at2759"/>
<comment type="caution">
    <text evidence="2">The sequence shown here is derived from an EMBL/GenBank/DDBJ whole genome shotgun (WGS) entry which is preliminary data.</text>
</comment>
<gene>
    <name evidence="2" type="ORF">E2C01_059927</name>
</gene>
<name>A0A5B7GZQ5_PORTR</name>
<feature type="region of interest" description="Disordered" evidence="1">
    <location>
        <begin position="1"/>
        <end position="34"/>
    </location>
</feature>
<dbReference type="AlphaFoldDB" id="A0A5B7GZQ5"/>
<evidence type="ECO:0000313" key="3">
    <source>
        <dbReference type="Proteomes" id="UP000324222"/>
    </source>
</evidence>
<keyword evidence="3" id="KW-1185">Reference proteome</keyword>
<dbReference type="Proteomes" id="UP000324222">
    <property type="component" value="Unassembled WGS sequence"/>
</dbReference>
<protein>
    <submittedName>
        <fullName evidence="2">Uncharacterized protein</fullName>
    </submittedName>
</protein>
<evidence type="ECO:0000313" key="2">
    <source>
        <dbReference type="EMBL" id="MPC65791.1"/>
    </source>
</evidence>
<dbReference type="EMBL" id="VSRR010023843">
    <property type="protein sequence ID" value="MPC65791.1"/>
    <property type="molecule type" value="Genomic_DNA"/>
</dbReference>
<sequence>MDSEIVQMGKNGGSATADSTDEDSEKESDDVEVKVEERVSIDQCIQMTTDLIEAFQQRDTLTDQEIMTLYLWKDRFIKETPKFMKQTAEDSWFKGATSASQQSTTN</sequence>